<dbReference type="EMBL" id="VCAZ01000044">
    <property type="protein sequence ID" value="TSM36160.1"/>
    <property type="molecule type" value="Genomic_DNA"/>
</dbReference>
<name>A0A556U3R9_BAGYA</name>
<reference evidence="2 3" key="1">
    <citation type="journal article" date="2019" name="Genome Biol. Evol.">
        <title>Whole-Genome Sequencing of the Giant Devil Catfish, Bagarius yarrelli.</title>
        <authorList>
            <person name="Jiang W."/>
            <person name="Lv Y."/>
            <person name="Cheng L."/>
            <person name="Yang K."/>
            <person name="Chao B."/>
            <person name="Wang X."/>
            <person name="Li Y."/>
            <person name="Pan X."/>
            <person name="You X."/>
            <person name="Zhang Y."/>
            <person name="Yang J."/>
            <person name="Li J."/>
            <person name="Zhang X."/>
            <person name="Liu S."/>
            <person name="Sun C."/>
            <person name="Yang J."/>
            <person name="Shi Q."/>
        </authorList>
    </citation>
    <scope>NUCLEOTIDE SEQUENCE [LARGE SCALE GENOMIC DNA]</scope>
    <source>
        <strain evidence="2">JWS20170419001</strain>
        <tissue evidence="2">Muscle</tissue>
    </source>
</reference>
<comment type="caution">
    <text evidence="2">The sequence shown here is derived from an EMBL/GenBank/DDBJ whole genome shotgun (WGS) entry which is preliminary data.</text>
</comment>
<protein>
    <submittedName>
        <fullName evidence="2">PR domain zinc finger protein 10</fullName>
    </submittedName>
</protein>
<evidence type="ECO:0000313" key="2">
    <source>
        <dbReference type="EMBL" id="TSM36160.1"/>
    </source>
</evidence>
<sequence>MVRPERGARSMARPEEEERKQSNVHCRERVTNNASGNLGGNETLRGVLGGNEYFSGILAGNGDLVMPLKTVLGSATCGGMRSISNSMINSQSPQKVLEITPGDLLVFRTDHRGELHAGIKMPLVTKFAITGRMSPMASCESGYCFVIGGGLLAMTELSQILITDYRTVQGGLPEDSVHTCDSGGNLTQPQHIQLQVVQLLHRHRRLSVHSGYDPAAGSS</sequence>
<dbReference type="AlphaFoldDB" id="A0A556U3R9"/>
<keyword evidence="3" id="KW-1185">Reference proteome</keyword>
<organism evidence="2 3">
    <name type="scientific">Bagarius yarrelli</name>
    <name type="common">Goonch</name>
    <name type="synonym">Bagrus yarrelli</name>
    <dbReference type="NCBI Taxonomy" id="175774"/>
    <lineage>
        <taxon>Eukaryota</taxon>
        <taxon>Metazoa</taxon>
        <taxon>Chordata</taxon>
        <taxon>Craniata</taxon>
        <taxon>Vertebrata</taxon>
        <taxon>Euteleostomi</taxon>
        <taxon>Actinopterygii</taxon>
        <taxon>Neopterygii</taxon>
        <taxon>Teleostei</taxon>
        <taxon>Ostariophysi</taxon>
        <taxon>Siluriformes</taxon>
        <taxon>Sisoridae</taxon>
        <taxon>Sisorinae</taxon>
        <taxon>Bagarius</taxon>
    </lineage>
</organism>
<evidence type="ECO:0000313" key="3">
    <source>
        <dbReference type="Proteomes" id="UP000319801"/>
    </source>
</evidence>
<feature type="region of interest" description="Disordered" evidence="1">
    <location>
        <begin position="1"/>
        <end position="23"/>
    </location>
</feature>
<gene>
    <name evidence="2" type="ORF">Baya_8293</name>
</gene>
<evidence type="ECO:0000256" key="1">
    <source>
        <dbReference type="SAM" id="MobiDB-lite"/>
    </source>
</evidence>
<proteinExistence type="predicted"/>
<dbReference type="Proteomes" id="UP000319801">
    <property type="component" value="Unassembled WGS sequence"/>
</dbReference>
<accession>A0A556U3R9</accession>